<gene>
    <name evidence="1" type="primary">cymR</name>
    <name evidence="1" type="ORF">Pla144_07080</name>
</gene>
<dbReference type="SUPFAM" id="SSF46785">
    <property type="entry name" value="Winged helix' DNA-binding domain"/>
    <property type="match status" value="1"/>
</dbReference>
<dbReference type="NCBIfam" id="TIGR00738">
    <property type="entry name" value="rrf2_super"/>
    <property type="match status" value="1"/>
</dbReference>
<proteinExistence type="predicted"/>
<dbReference type="OrthoDB" id="9808360at2"/>
<dbReference type="InterPro" id="IPR036388">
    <property type="entry name" value="WH-like_DNA-bd_sf"/>
</dbReference>
<dbReference type="Gene3D" id="1.10.10.10">
    <property type="entry name" value="Winged helix-like DNA-binding domain superfamily/Winged helix DNA-binding domain"/>
    <property type="match status" value="1"/>
</dbReference>
<dbReference type="InterPro" id="IPR000944">
    <property type="entry name" value="Tscrpt_reg_Rrf2"/>
</dbReference>
<sequence length="141" mass="15291">MNLNAKTEYACLAMLELAQHYATGEPVQHRLIAERHGIPAQFLVQILHQLKRAGLVNSTRGACGGYQLTQPPQEVTLAELLDVVEGSTDSTTSAANASPLAPVLLEVCAELTAVQRERLEAITLADLLDRAAVEADPMWYI</sequence>
<dbReference type="GO" id="GO:0003700">
    <property type="term" value="F:DNA-binding transcription factor activity"/>
    <property type="evidence" value="ECO:0007669"/>
    <property type="project" value="TreeGrafter"/>
</dbReference>
<evidence type="ECO:0000313" key="1">
    <source>
        <dbReference type="EMBL" id="TWU29927.1"/>
    </source>
</evidence>
<protein>
    <submittedName>
        <fullName evidence="1">HTH-type transcriptional regulator CymR</fullName>
    </submittedName>
</protein>
<dbReference type="GO" id="GO:0005829">
    <property type="term" value="C:cytosol"/>
    <property type="evidence" value="ECO:0007669"/>
    <property type="project" value="TreeGrafter"/>
</dbReference>
<dbReference type="Pfam" id="PF02082">
    <property type="entry name" value="Rrf2"/>
    <property type="match status" value="1"/>
</dbReference>
<dbReference type="InterPro" id="IPR036390">
    <property type="entry name" value="WH_DNA-bd_sf"/>
</dbReference>
<keyword evidence="2" id="KW-1185">Reference proteome</keyword>
<dbReference type="AlphaFoldDB" id="A0A5C6D2P5"/>
<dbReference type="PANTHER" id="PTHR33221">
    <property type="entry name" value="WINGED HELIX-TURN-HELIX TRANSCRIPTIONAL REGULATOR, RRF2 FAMILY"/>
    <property type="match status" value="1"/>
</dbReference>
<reference evidence="1 2" key="1">
    <citation type="submission" date="2019-02" db="EMBL/GenBank/DDBJ databases">
        <title>Deep-cultivation of Planctomycetes and their phenomic and genomic characterization uncovers novel biology.</title>
        <authorList>
            <person name="Wiegand S."/>
            <person name="Jogler M."/>
            <person name="Boedeker C."/>
            <person name="Pinto D."/>
            <person name="Vollmers J."/>
            <person name="Rivas-Marin E."/>
            <person name="Kohn T."/>
            <person name="Peeters S.H."/>
            <person name="Heuer A."/>
            <person name="Rast P."/>
            <person name="Oberbeckmann S."/>
            <person name="Bunk B."/>
            <person name="Jeske O."/>
            <person name="Meyerdierks A."/>
            <person name="Storesund J.E."/>
            <person name="Kallscheuer N."/>
            <person name="Luecker S."/>
            <person name="Lage O.M."/>
            <person name="Pohl T."/>
            <person name="Merkel B.J."/>
            <person name="Hornburger P."/>
            <person name="Mueller R.-W."/>
            <person name="Bruemmer F."/>
            <person name="Labrenz M."/>
            <person name="Spormann A.M."/>
            <person name="Op Den Camp H."/>
            <person name="Overmann J."/>
            <person name="Amann R."/>
            <person name="Jetten M.S.M."/>
            <person name="Mascher T."/>
            <person name="Medema M.H."/>
            <person name="Devos D.P."/>
            <person name="Kaster A.-K."/>
            <person name="Ovreas L."/>
            <person name="Rohde M."/>
            <person name="Galperin M.Y."/>
            <person name="Jogler C."/>
        </authorList>
    </citation>
    <scope>NUCLEOTIDE SEQUENCE [LARGE SCALE GENOMIC DNA]</scope>
    <source>
        <strain evidence="1 2">Pla144</strain>
    </source>
</reference>
<name>A0A5C6D2P5_9BACT</name>
<dbReference type="EMBL" id="SJPS01000001">
    <property type="protein sequence ID" value="TWU29927.1"/>
    <property type="molecule type" value="Genomic_DNA"/>
</dbReference>
<dbReference type="PROSITE" id="PS51197">
    <property type="entry name" value="HTH_RRF2_2"/>
    <property type="match status" value="1"/>
</dbReference>
<organism evidence="1 2">
    <name type="scientific">Bythopirellula polymerisocia</name>
    <dbReference type="NCBI Taxonomy" id="2528003"/>
    <lineage>
        <taxon>Bacteria</taxon>
        <taxon>Pseudomonadati</taxon>
        <taxon>Planctomycetota</taxon>
        <taxon>Planctomycetia</taxon>
        <taxon>Pirellulales</taxon>
        <taxon>Lacipirellulaceae</taxon>
        <taxon>Bythopirellula</taxon>
    </lineage>
</organism>
<dbReference type="RefSeq" id="WP_146447879.1">
    <property type="nucleotide sequence ID" value="NZ_SJPS01000001.1"/>
</dbReference>
<comment type="caution">
    <text evidence="1">The sequence shown here is derived from an EMBL/GenBank/DDBJ whole genome shotgun (WGS) entry which is preliminary data.</text>
</comment>
<dbReference type="PROSITE" id="PS01332">
    <property type="entry name" value="HTH_RRF2_1"/>
    <property type="match status" value="1"/>
</dbReference>
<dbReference type="PANTHER" id="PTHR33221:SF15">
    <property type="entry name" value="HTH-TYPE TRANSCRIPTIONAL REGULATOR YWGB-RELATED"/>
    <property type="match status" value="1"/>
</dbReference>
<dbReference type="InterPro" id="IPR030489">
    <property type="entry name" value="TR_Rrf2-type_CS"/>
</dbReference>
<accession>A0A5C6D2P5</accession>
<evidence type="ECO:0000313" key="2">
    <source>
        <dbReference type="Proteomes" id="UP000318437"/>
    </source>
</evidence>
<dbReference type="Proteomes" id="UP000318437">
    <property type="component" value="Unassembled WGS sequence"/>
</dbReference>